<reference evidence="1 2" key="1">
    <citation type="submission" date="2019-09" db="EMBL/GenBank/DDBJ databases">
        <title>Arthrobacter zafarii sp. nov., a moderately thermotolerant and halotolerant actinobacterium isolated from Cholistan desert soil of Pakistan.</title>
        <authorList>
            <person name="Amin A."/>
            <person name="Ahmed I."/>
            <person name="Khalid N."/>
            <person name="Schumann P."/>
            <person name="Busse H.J."/>
            <person name="Khan I.U."/>
            <person name="Li S."/>
            <person name="Li W.J."/>
        </authorList>
    </citation>
    <scope>NUCLEOTIDE SEQUENCE [LARGE SCALE GENOMIC DNA]</scope>
    <source>
        <strain evidence="1 2">NCCP-1664</strain>
    </source>
</reference>
<evidence type="ECO:0000313" key="2">
    <source>
        <dbReference type="Proteomes" id="UP000325307"/>
    </source>
</evidence>
<dbReference type="AlphaFoldDB" id="A0A5A7NSD4"/>
<name>A0A5A7NSD4_9MICC</name>
<protein>
    <submittedName>
        <fullName evidence="1">Uncharacterized protein</fullName>
    </submittedName>
</protein>
<proteinExistence type="predicted"/>
<organism evidence="1 2">
    <name type="scientific">Zafaria cholistanensis</name>
    <dbReference type="NCBI Taxonomy" id="1682741"/>
    <lineage>
        <taxon>Bacteria</taxon>
        <taxon>Bacillati</taxon>
        <taxon>Actinomycetota</taxon>
        <taxon>Actinomycetes</taxon>
        <taxon>Micrococcales</taxon>
        <taxon>Micrococcaceae</taxon>
        <taxon>Zafaria</taxon>
    </lineage>
</organism>
<evidence type="ECO:0000313" key="1">
    <source>
        <dbReference type="EMBL" id="GER22718.1"/>
    </source>
</evidence>
<dbReference type="EMBL" id="BKDJ01000005">
    <property type="protein sequence ID" value="GER22718.1"/>
    <property type="molecule type" value="Genomic_DNA"/>
</dbReference>
<keyword evidence="2" id="KW-1185">Reference proteome</keyword>
<dbReference type="Proteomes" id="UP000325307">
    <property type="component" value="Unassembled WGS sequence"/>
</dbReference>
<accession>A0A5A7NSD4</accession>
<sequence length="59" mass="6312">MQRVDQARLAVLALLAGQQAGGGGLRGVGGLHRPGAGYRRRRRLRSNWAARRTGAFCAP</sequence>
<comment type="caution">
    <text evidence="1">The sequence shown here is derived from an EMBL/GenBank/DDBJ whole genome shotgun (WGS) entry which is preliminary data.</text>
</comment>
<gene>
    <name evidence="1" type="ORF">NCCP1664_12150</name>
</gene>